<keyword evidence="4" id="KW-0326">Glycosidase</keyword>
<dbReference type="GO" id="GO:0008843">
    <property type="term" value="F:endochitinase activity"/>
    <property type="evidence" value="ECO:0007669"/>
    <property type="project" value="UniProtKB-EC"/>
</dbReference>
<feature type="domain" description="DUF7619" evidence="3">
    <location>
        <begin position="549"/>
        <end position="679"/>
    </location>
</feature>
<dbReference type="NCBIfam" id="TIGR04183">
    <property type="entry name" value="Por_Secre_tail"/>
    <property type="match status" value="1"/>
</dbReference>
<dbReference type="InterPro" id="IPR055353">
    <property type="entry name" value="DUF7619"/>
</dbReference>
<accession>A0A090QB26</accession>
<comment type="caution">
    <text evidence="4">The sequence shown here is derived from an EMBL/GenBank/DDBJ whole genome shotgun (WGS) entry which is preliminary data.</text>
</comment>
<dbReference type="EMBL" id="BBMM01000004">
    <property type="protein sequence ID" value="GAL00171.1"/>
    <property type="molecule type" value="Genomic_DNA"/>
</dbReference>
<evidence type="ECO:0000259" key="3">
    <source>
        <dbReference type="Pfam" id="PF24595"/>
    </source>
</evidence>
<dbReference type="NCBIfam" id="TIGR02167">
    <property type="entry name" value="Liste_lipo_26"/>
    <property type="match status" value="2"/>
</dbReference>
<feature type="domain" description="Secretion system C-terminal sorting" evidence="2">
    <location>
        <begin position="699"/>
        <end position="766"/>
    </location>
</feature>
<dbReference type="Pfam" id="PF03382">
    <property type="entry name" value="DUF285"/>
    <property type="match status" value="1"/>
</dbReference>
<keyword evidence="1" id="KW-0732">Signal</keyword>
<sequence>MRIFTIVFLFFGIIASSQTIDDFVFDVDVTNSYRFRITSNANITIDWGGDGMTNSYGSPYDMQVSHTYPTAGMYTVVVTGPLESVNFYLNNNITVTQWGGNSQFQTMEESFKYCQNLSINATDVPDLSSVTNMSEMFSYAINFNSDISNWDVSNVTDMENMFKGAYAFNSPLSSWNVSNVTEFNGMFHLARSFNQPLNTWDITNARILTSMFTGAEDFNQTLKSWDVSNVTLMSGMFFGALEFNQDLSSWAFNSGVNLTNLVQNTNLDTYNYDALLSRFVDLQYQNKNLGITNLEYCDAFSRAVLTNRGWTITNDTLAQNCAVQTLNGLFSYDIDMSGCDVNDPKALNIPLNISNTEASIDVVAINGEYSANLRSGTYNITPIIDNQRFNISPSNPSVTINQSGIITQDFCITDLGLFNDLEIVLFPISDSRPGFDANYKLVYKNKGTSVLSGTINMQFENDYMTFLNATPAVASTSPGVLNWNYSNIQPFETREVLINFNLNMPTDPDFPLQLDDLLVFRSAINYSGTDATPQDNTFITRQKVVNSYDPNDKTCLQGDIILPSEVGEYVHYRIRFENEGTASAINVRIVDYIDTAKYDISTLVPLSSSHDYTTTISSGNKIEFQFDNINLPFTAPASQGYVLFKIKTIDTLVLGDDFSNQAEIYFDFNAPIITNLETTAVAVPASVTDSDLFQLQLVPNPANSLVAISSNISFQHITIYNTSGQVVFNSSFSSFTLSHTLELENLSSGLYFVEISNADHKAIKKLLKQ</sequence>
<evidence type="ECO:0000256" key="1">
    <source>
        <dbReference type="ARBA" id="ARBA00022729"/>
    </source>
</evidence>
<dbReference type="Pfam" id="PF18962">
    <property type="entry name" value="Por_Secre_tail"/>
    <property type="match status" value="1"/>
</dbReference>
<organism evidence="4 5">
    <name type="scientific">Nonlabens ulvanivorans</name>
    <name type="common">Persicivirga ulvanivorans</name>
    <dbReference type="NCBI Taxonomy" id="906888"/>
    <lineage>
        <taxon>Bacteria</taxon>
        <taxon>Pseudomonadati</taxon>
        <taxon>Bacteroidota</taxon>
        <taxon>Flavobacteriia</taxon>
        <taxon>Flavobacteriales</taxon>
        <taxon>Flavobacteriaceae</taxon>
        <taxon>Nonlabens</taxon>
    </lineage>
</organism>
<name>A0A090QB26_NONUL</name>
<gene>
    <name evidence="4" type="ORF">JCM19314_425</name>
</gene>
<protein>
    <submittedName>
        <fullName evidence="4">Chitinase</fullName>
        <ecNumber evidence="4">3.2.1.14</ecNumber>
    </submittedName>
</protein>
<dbReference type="Pfam" id="PF24595">
    <property type="entry name" value="DUF7619"/>
    <property type="match status" value="1"/>
</dbReference>
<evidence type="ECO:0000313" key="4">
    <source>
        <dbReference type="EMBL" id="GAL00171.1"/>
    </source>
</evidence>
<dbReference type="InterPro" id="IPR005046">
    <property type="entry name" value="DUF285"/>
</dbReference>
<dbReference type="EC" id="3.2.1.14" evidence="4"/>
<dbReference type="AlphaFoldDB" id="A0A090QB26"/>
<dbReference type="InterPro" id="IPR026444">
    <property type="entry name" value="Secre_tail"/>
</dbReference>
<dbReference type="InterPro" id="IPR011889">
    <property type="entry name" value="Liste_lipo_26"/>
</dbReference>
<evidence type="ECO:0000313" key="5">
    <source>
        <dbReference type="Proteomes" id="UP000029226"/>
    </source>
</evidence>
<dbReference type="Proteomes" id="UP000029226">
    <property type="component" value="Unassembled WGS sequence"/>
</dbReference>
<keyword evidence="4" id="KW-0378">Hydrolase</keyword>
<proteinExistence type="predicted"/>
<reference evidence="4 5" key="1">
    <citation type="journal article" date="2014" name="Genome Announc.">
        <title>Draft Genome Sequences of Marine Flavobacterium Nonlabens Strains NR17, NR24, NR27, NR32, NR33, and Ara13.</title>
        <authorList>
            <person name="Nakanishi M."/>
            <person name="Meirelles P."/>
            <person name="Suzuki R."/>
            <person name="Takatani N."/>
            <person name="Mino S."/>
            <person name="Suda W."/>
            <person name="Oshima K."/>
            <person name="Hattori M."/>
            <person name="Ohkuma M."/>
            <person name="Hosokawa M."/>
            <person name="Miyashita K."/>
            <person name="Thompson F.L."/>
            <person name="Niwa A."/>
            <person name="Sawabe T."/>
            <person name="Sawabe T."/>
        </authorList>
    </citation>
    <scope>NUCLEOTIDE SEQUENCE [LARGE SCALE GENOMIC DNA]</scope>
    <source>
        <strain evidence="5">JCM19314</strain>
    </source>
</reference>
<evidence type="ECO:0000259" key="2">
    <source>
        <dbReference type="Pfam" id="PF18962"/>
    </source>
</evidence>